<dbReference type="Pfam" id="PF01292">
    <property type="entry name" value="Ni_hydr_CYTB"/>
    <property type="match status" value="1"/>
</dbReference>
<evidence type="ECO:0000256" key="3">
    <source>
        <dbReference type="ARBA" id="ARBA00022448"/>
    </source>
</evidence>
<dbReference type="EMBL" id="SRMP02000007">
    <property type="protein sequence ID" value="MFN0290974.1"/>
    <property type="molecule type" value="Genomic_DNA"/>
</dbReference>
<organism evidence="14 15">
    <name type="scientific">Pedobacter helvus</name>
    <dbReference type="NCBI Taxonomy" id="2563444"/>
    <lineage>
        <taxon>Bacteria</taxon>
        <taxon>Pseudomonadati</taxon>
        <taxon>Bacteroidota</taxon>
        <taxon>Sphingobacteriia</taxon>
        <taxon>Sphingobacteriales</taxon>
        <taxon>Sphingobacteriaceae</taxon>
        <taxon>Pedobacter</taxon>
    </lineage>
</organism>
<sequence length="211" mass="23764">MGKATKKYAGYLRFWHWINIIVISGSFITVFLNSTLFDKKTNAKFIAQQLEPAGVSLTAQQAKAVAHGLEEKVWDWHVYAGYALTALLLYRVIGEFSQKSSQKLSQKIKKAFLLYRIQKDKSSAKDLFVKFTYVFFYAMLSFMAISGLSIKFHEQLGVSNAIAHNVKEMHEMVMYLILSFIVIHIIGVIVAEKRSQPGIVSDMINGGDAGN</sequence>
<keyword evidence="11 12" id="KW-0472">Membrane</keyword>
<dbReference type="Proteomes" id="UP001517367">
    <property type="component" value="Unassembled WGS sequence"/>
</dbReference>
<dbReference type="PANTHER" id="PTHR30485:SF0">
    <property type="entry name" value="NI_FE-HYDROGENASE 1 B-TYPE CYTOCHROME SUBUNIT-RELATED"/>
    <property type="match status" value="1"/>
</dbReference>
<evidence type="ECO:0000256" key="4">
    <source>
        <dbReference type="ARBA" id="ARBA00022475"/>
    </source>
</evidence>
<keyword evidence="6 12" id="KW-0812">Transmembrane</keyword>
<proteinExistence type="inferred from homology"/>
<evidence type="ECO:0000256" key="9">
    <source>
        <dbReference type="ARBA" id="ARBA00022989"/>
    </source>
</evidence>
<feature type="transmembrane region" description="Helical" evidence="12">
    <location>
        <begin position="12"/>
        <end position="32"/>
    </location>
</feature>
<dbReference type="SUPFAM" id="SSF81342">
    <property type="entry name" value="Transmembrane di-heme cytochromes"/>
    <property type="match status" value="1"/>
</dbReference>
<dbReference type="InterPro" id="IPR016174">
    <property type="entry name" value="Di-haem_cyt_TM"/>
</dbReference>
<dbReference type="InterPro" id="IPR051542">
    <property type="entry name" value="Hydrogenase_cytochrome"/>
</dbReference>
<accession>A0ABW9JEZ7</accession>
<dbReference type="Gene3D" id="1.20.950.20">
    <property type="entry name" value="Transmembrane di-heme cytochromes, Chain C"/>
    <property type="match status" value="1"/>
</dbReference>
<evidence type="ECO:0000256" key="2">
    <source>
        <dbReference type="ARBA" id="ARBA00008622"/>
    </source>
</evidence>
<feature type="domain" description="Cytochrome b561 bacterial/Ni-hydrogenase" evidence="13">
    <location>
        <begin position="8"/>
        <end position="206"/>
    </location>
</feature>
<dbReference type="InterPro" id="IPR000516">
    <property type="entry name" value="Ni-dep_Hydgase_cyt-B"/>
</dbReference>
<keyword evidence="5" id="KW-0349">Heme</keyword>
<keyword evidence="8" id="KW-0249">Electron transport</keyword>
<keyword evidence="10" id="KW-0408">Iron</keyword>
<feature type="transmembrane region" description="Helical" evidence="12">
    <location>
        <begin position="172"/>
        <end position="191"/>
    </location>
</feature>
<keyword evidence="9 12" id="KW-1133">Transmembrane helix</keyword>
<dbReference type="PANTHER" id="PTHR30485">
    <property type="entry name" value="NI/FE-HYDROGENASE 1 B-TYPE CYTOCHROME SUBUNIT"/>
    <property type="match status" value="1"/>
</dbReference>
<comment type="subcellular location">
    <subcellularLocation>
        <location evidence="1">Cell membrane</location>
        <topology evidence="1">Multi-pass membrane protein</topology>
    </subcellularLocation>
</comment>
<keyword evidence="7" id="KW-0479">Metal-binding</keyword>
<dbReference type="RefSeq" id="WP_138730184.1">
    <property type="nucleotide sequence ID" value="NZ_SRMP02000007.1"/>
</dbReference>
<name>A0ABW9JEZ7_9SPHI</name>
<evidence type="ECO:0000256" key="5">
    <source>
        <dbReference type="ARBA" id="ARBA00022617"/>
    </source>
</evidence>
<evidence type="ECO:0000259" key="13">
    <source>
        <dbReference type="Pfam" id="PF01292"/>
    </source>
</evidence>
<evidence type="ECO:0000256" key="11">
    <source>
        <dbReference type="ARBA" id="ARBA00023136"/>
    </source>
</evidence>
<evidence type="ECO:0000313" key="15">
    <source>
        <dbReference type="Proteomes" id="UP001517367"/>
    </source>
</evidence>
<dbReference type="PRINTS" id="PR00161">
    <property type="entry name" value="NIHGNASECYTB"/>
</dbReference>
<evidence type="ECO:0000256" key="6">
    <source>
        <dbReference type="ARBA" id="ARBA00022692"/>
    </source>
</evidence>
<comment type="similarity">
    <text evidence="2">Belongs to the HupC/HyaC/HydC family.</text>
</comment>
<reference evidence="14 15" key="1">
    <citation type="submission" date="2024-12" db="EMBL/GenBank/DDBJ databases">
        <authorList>
            <person name="Hu S."/>
        </authorList>
    </citation>
    <scope>NUCLEOTIDE SEQUENCE [LARGE SCALE GENOMIC DNA]</scope>
    <source>
        <strain evidence="14 15">P-25</strain>
    </source>
</reference>
<comment type="caution">
    <text evidence="14">The sequence shown here is derived from an EMBL/GenBank/DDBJ whole genome shotgun (WGS) entry which is preliminary data.</text>
</comment>
<dbReference type="InterPro" id="IPR011577">
    <property type="entry name" value="Cyt_b561_bac/Ni-Hgenase"/>
</dbReference>
<evidence type="ECO:0000256" key="12">
    <source>
        <dbReference type="SAM" id="Phobius"/>
    </source>
</evidence>
<evidence type="ECO:0000313" key="14">
    <source>
        <dbReference type="EMBL" id="MFN0290974.1"/>
    </source>
</evidence>
<feature type="transmembrane region" description="Helical" evidence="12">
    <location>
        <begin position="127"/>
        <end position="152"/>
    </location>
</feature>
<evidence type="ECO:0000256" key="1">
    <source>
        <dbReference type="ARBA" id="ARBA00004651"/>
    </source>
</evidence>
<keyword evidence="15" id="KW-1185">Reference proteome</keyword>
<keyword evidence="4" id="KW-1003">Cell membrane</keyword>
<gene>
    <name evidence="14" type="ORF">E5L68_006205</name>
</gene>
<evidence type="ECO:0000256" key="8">
    <source>
        <dbReference type="ARBA" id="ARBA00022982"/>
    </source>
</evidence>
<keyword evidence="3" id="KW-0813">Transport</keyword>
<evidence type="ECO:0000256" key="7">
    <source>
        <dbReference type="ARBA" id="ARBA00022723"/>
    </source>
</evidence>
<protein>
    <submittedName>
        <fullName evidence="14">Cytochrome b/b6 domain-containing protein</fullName>
    </submittedName>
</protein>
<evidence type="ECO:0000256" key="10">
    <source>
        <dbReference type="ARBA" id="ARBA00023004"/>
    </source>
</evidence>